<comment type="caution">
    <text evidence="4">The sequence shown here is derived from an EMBL/GenBank/DDBJ whole genome shotgun (WGS) entry which is preliminary data.</text>
</comment>
<accession>A0A2T0ZEK2</accession>
<reference evidence="4 5" key="1">
    <citation type="submission" date="2018-03" db="EMBL/GenBank/DDBJ databases">
        <title>Genomic Encyclopedia of Archaeal and Bacterial Type Strains, Phase II (KMG-II): from individual species to whole genera.</title>
        <authorList>
            <person name="Goeker M."/>
        </authorList>
    </citation>
    <scope>NUCLEOTIDE SEQUENCE [LARGE SCALE GENOMIC DNA]</scope>
    <source>
        <strain evidence="4 5">DSM 100065</strain>
    </source>
</reference>
<keyword evidence="5" id="KW-1185">Reference proteome</keyword>
<dbReference type="InterPro" id="IPR025997">
    <property type="entry name" value="SBP_2_dom"/>
</dbReference>
<dbReference type="InterPro" id="IPR028082">
    <property type="entry name" value="Peripla_BP_I"/>
</dbReference>
<evidence type="ECO:0000259" key="3">
    <source>
        <dbReference type="Pfam" id="PF13407"/>
    </source>
</evidence>
<feature type="region of interest" description="Disordered" evidence="1">
    <location>
        <begin position="25"/>
        <end position="49"/>
    </location>
</feature>
<dbReference type="EMBL" id="PVUE01000023">
    <property type="protein sequence ID" value="PRZ34776.1"/>
    <property type="molecule type" value="Genomic_DNA"/>
</dbReference>
<dbReference type="AlphaFoldDB" id="A0A2T0ZEK2"/>
<sequence length="378" mass="38671">MLGHTKTRIAAVVATLALAVLTGCSSTSNSAGSSTGVDTSNGPSLKDLASNEQKLPDLSPVKTEAGKNVWIVSCSLEAVGCAGLAGDIKSIMEDHLKWNVTMFDGKLTPATYSAGINQAIVAHAAAIVLVAIDCSSVKTSLQKAKQAGIQVVSVAGFDCPDPSQGGGESLFTSADLGGSPGKQFGASGTALADYAAAQSKGKGKIVVATEPDFQVVVVELEEFKKELAKVCPDCTIAAEAPALGADLANGSAAAKLNSIVLQHPEANLLVALQDSQLPYVTNAMRTSTIKLPIIASGGTEADIEMIKNGTIEGVMANDTALSAWLVADTTARLMAGAPTIQIDPVSTLVDKDRNLPASGPYVINTDYQAAFPKAWGVS</sequence>
<evidence type="ECO:0000256" key="1">
    <source>
        <dbReference type="SAM" id="MobiDB-lite"/>
    </source>
</evidence>
<feature type="domain" description="Periplasmic binding protein" evidence="3">
    <location>
        <begin position="98"/>
        <end position="336"/>
    </location>
</feature>
<evidence type="ECO:0000313" key="4">
    <source>
        <dbReference type="EMBL" id="PRZ34776.1"/>
    </source>
</evidence>
<keyword evidence="2" id="KW-0732">Signal</keyword>
<evidence type="ECO:0000313" key="5">
    <source>
        <dbReference type="Proteomes" id="UP000237752"/>
    </source>
</evidence>
<dbReference type="OrthoDB" id="8287616at2"/>
<dbReference type="Gene3D" id="3.40.50.2300">
    <property type="match status" value="2"/>
</dbReference>
<proteinExistence type="predicted"/>
<protein>
    <submittedName>
        <fullName evidence="4">Monosaccharide ABC transporter substrate-binding protein (CUT2 family)</fullName>
    </submittedName>
</protein>
<dbReference type="RefSeq" id="WP_146135454.1">
    <property type="nucleotide sequence ID" value="NZ_PVUE01000023.1"/>
</dbReference>
<dbReference type="Proteomes" id="UP000237752">
    <property type="component" value="Unassembled WGS sequence"/>
</dbReference>
<dbReference type="SUPFAM" id="SSF53822">
    <property type="entry name" value="Periplasmic binding protein-like I"/>
    <property type="match status" value="1"/>
</dbReference>
<feature type="compositionally biased region" description="Low complexity" evidence="1">
    <location>
        <begin position="25"/>
        <end position="36"/>
    </location>
</feature>
<organism evidence="4 5">
    <name type="scientific">Antricoccus suffuscus</name>
    <dbReference type="NCBI Taxonomy" id="1629062"/>
    <lineage>
        <taxon>Bacteria</taxon>
        <taxon>Bacillati</taxon>
        <taxon>Actinomycetota</taxon>
        <taxon>Actinomycetes</taxon>
        <taxon>Geodermatophilales</taxon>
        <taxon>Antricoccaceae</taxon>
        <taxon>Antricoccus</taxon>
    </lineage>
</organism>
<feature type="signal peptide" evidence="2">
    <location>
        <begin position="1"/>
        <end position="30"/>
    </location>
</feature>
<name>A0A2T0ZEK2_9ACTN</name>
<dbReference type="Pfam" id="PF13407">
    <property type="entry name" value="Peripla_BP_4"/>
    <property type="match status" value="1"/>
</dbReference>
<evidence type="ECO:0000256" key="2">
    <source>
        <dbReference type="SAM" id="SignalP"/>
    </source>
</evidence>
<gene>
    <name evidence="4" type="ORF">CLV47_1238</name>
</gene>
<feature type="chain" id="PRO_5039530927" evidence="2">
    <location>
        <begin position="31"/>
        <end position="378"/>
    </location>
</feature>
<dbReference type="PROSITE" id="PS51257">
    <property type="entry name" value="PROKAR_LIPOPROTEIN"/>
    <property type="match status" value="1"/>
</dbReference>